<evidence type="ECO:0000313" key="2">
    <source>
        <dbReference type="Proteomes" id="UP001396334"/>
    </source>
</evidence>
<evidence type="ECO:0000313" key="1">
    <source>
        <dbReference type="EMBL" id="KAK9010299.1"/>
    </source>
</evidence>
<dbReference type="EMBL" id="JBBPBN010000024">
    <property type="protein sequence ID" value="KAK9010299.1"/>
    <property type="molecule type" value="Genomic_DNA"/>
</dbReference>
<accession>A0ABR2RC24</accession>
<proteinExistence type="predicted"/>
<name>A0ABR2RC24_9ROSI</name>
<protein>
    <submittedName>
        <fullName evidence="1">Uncharacterized protein</fullName>
    </submittedName>
</protein>
<comment type="caution">
    <text evidence="1">The sequence shown here is derived from an EMBL/GenBank/DDBJ whole genome shotgun (WGS) entry which is preliminary data.</text>
</comment>
<dbReference type="Proteomes" id="UP001396334">
    <property type="component" value="Unassembled WGS sequence"/>
</dbReference>
<reference evidence="1 2" key="1">
    <citation type="journal article" date="2024" name="G3 (Bethesda)">
        <title>Genome assembly of Hibiscus sabdariffa L. provides insights into metabolisms of medicinal natural products.</title>
        <authorList>
            <person name="Kim T."/>
        </authorList>
    </citation>
    <scope>NUCLEOTIDE SEQUENCE [LARGE SCALE GENOMIC DNA]</scope>
    <source>
        <strain evidence="1">TK-2024</strain>
        <tissue evidence="1">Old leaves</tissue>
    </source>
</reference>
<gene>
    <name evidence="1" type="ORF">V6N11_036810</name>
</gene>
<keyword evidence="2" id="KW-1185">Reference proteome</keyword>
<sequence length="146" mass="15765">MMLSHPQICHIATLGVNHVIEKQSYYTTNCSRSYFVSKVAAAPLAITLLSAVAPTVVLIPTADPPTSVTEKETVASTTAAPINSIPLAFITARTWALLQIHRKVVVAMNVSAIEKTNGKTTPCTFSLPMLSEFDAWLSKKTTLYST</sequence>
<organism evidence="1 2">
    <name type="scientific">Hibiscus sabdariffa</name>
    <name type="common">roselle</name>
    <dbReference type="NCBI Taxonomy" id="183260"/>
    <lineage>
        <taxon>Eukaryota</taxon>
        <taxon>Viridiplantae</taxon>
        <taxon>Streptophyta</taxon>
        <taxon>Embryophyta</taxon>
        <taxon>Tracheophyta</taxon>
        <taxon>Spermatophyta</taxon>
        <taxon>Magnoliopsida</taxon>
        <taxon>eudicotyledons</taxon>
        <taxon>Gunneridae</taxon>
        <taxon>Pentapetalae</taxon>
        <taxon>rosids</taxon>
        <taxon>malvids</taxon>
        <taxon>Malvales</taxon>
        <taxon>Malvaceae</taxon>
        <taxon>Malvoideae</taxon>
        <taxon>Hibiscus</taxon>
    </lineage>
</organism>